<dbReference type="EMBL" id="GGEC01064249">
    <property type="protein sequence ID" value="MBX44733.1"/>
    <property type="molecule type" value="Transcribed_RNA"/>
</dbReference>
<reference evidence="1" key="1">
    <citation type="submission" date="2018-02" db="EMBL/GenBank/DDBJ databases">
        <title>Rhizophora mucronata_Transcriptome.</title>
        <authorList>
            <person name="Meera S.P."/>
            <person name="Sreeshan A."/>
            <person name="Augustine A."/>
        </authorList>
    </citation>
    <scope>NUCLEOTIDE SEQUENCE</scope>
    <source>
        <tissue evidence="1">Leaf</tissue>
    </source>
</reference>
<proteinExistence type="predicted"/>
<accession>A0A2P2NQG1</accession>
<name>A0A2P2NQG1_RHIMU</name>
<dbReference type="AlphaFoldDB" id="A0A2P2NQG1"/>
<sequence>MDDISMSMVPFLGFLSSQFMS</sequence>
<organism evidence="1">
    <name type="scientific">Rhizophora mucronata</name>
    <name type="common">Asiatic mangrove</name>
    <dbReference type="NCBI Taxonomy" id="61149"/>
    <lineage>
        <taxon>Eukaryota</taxon>
        <taxon>Viridiplantae</taxon>
        <taxon>Streptophyta</taxon>
        <taxon>Embryophyta</taxon>
        <taxon>Tracheophyta</taxon>
        <taxon>Spermatophyta</taxon>
        <taxon>Magnoliopsida</taxon>
        <taxon>eudicotyledons</taxon>
        <taxon>Gunneridae</taxon>
        <taxon>Pentapetalae</taxon>
        <taxon>rosids</taxon>
        <taxon>fabids</taxon>
        <taxon>Malpighiales</taxon>
        <taxon>Rhizophoraceae</taxon>
        <taxon>Rhizophora</taxon>
    </lineage>
</organism>
<protein>
    <submittedName>
        <fullName evidence="1">Uncharacterized protein</fullName>
    </submittedName>
</protein>
<evidence type="ECO:0000313" key="1">
    <source>
        <dbReference type="EMBL" id="MBX44733.1"/>
    </source>
</evidence>